<feature type="transmembrane region" description="Helical" evidence="9">
    <location>
        <begin position="1042"/>
        <end position="1062"/>
    </location>
</feature>
<dbReference type="GO" id="GO:0016286">
    <property type="term" value="F:small conductance calcium-activated potassium channel activity"/>
    <property type="evidence" value="ECO:0007669"/>
    <property type="project" value="InterPro"/>
</dbReference>
<evidence type="ECO:0000256" key="4">
    <source>
        <dbReference type="ARBA" id="ARBA00022989"/>
    </source>
</evidence>
<feature type="transmembrane region" description="Helical" evidence="9">
    <location>
        <begin position="774"/>
        <end position="797"/>
    </location>
</feature>
<evidence type="ECO:0000256" key="8">
    <source>
        <dbReference type="SAM" id="MobiDB-lite"/>
    </source>
</evidence>
<evidence type="ECO:0000259" key="10">
    <source>
        <dbReference type="SMART" id="SM01053"/>
    </source>
</evidence>
<keyword evidence="7 11" id="KW-0407">Ion channel</keyword>
<organism evidence="11 12">
    <name type="scientific">Fasciola hepatica</name>
    <name type="common">Liver fluke</name>
    <dbReference type="NCBI Taxonomy" id="6192"/>
    <lineage>
        <taxon>Eukaryota</taxon>
        <taxon>Metazoa</taxon>
        <taxon>Spiralia</taxon>
        <taxon>Lophotrochozoa</taxon>
        <taxon>Platyhelminthes</taxon>
        <taxon>Trematoda</taxon>
        <taxon>Digenea</taxon>
        <taxon>Plagiorchiida</taxon>
        <taxon>Echinostomata</taxon>
        <taxon>Echinostomatoidea</taxon>
        <taxon>Fasciolidae</taxon>
        <taxon>Fasciola</taxon>
    </lineage>
</organism>
<protein>
    <submittedName>
        <fullName evidence="11">Small conductance calcium-activated potassium channel protein</fullName>
    </submittedName>
</protein>
<feature type="region of interest" description="Disordered" evidence="8">
    <location>
        <begin position="482"/>
        <end position="526"/>
    </location>
</feature>
<feature type="domain" description="Calmodulin-binding" evidence="10">
    <location>
        <begin position="1080"/>
        <end position="1156"/>
    </location>
</feature>
<feature type="compositionally biased region" description="Polar residues" evidence="8">
    <location>
        <begin position="609"/>
        <end position="627"/>
    </location>
</feature>
<dbReference type="InterPro" id="IPR004178">
    <property type="entry name" value="CaM-bd_dom"/>
</dbReference>
<feature type="transmembrane region" description="Helical" evidence="9">
    <location>
        <begin position="1013"/>
        <end position="1030"/>
    </location>
</feature>
<dbReference type="SMART" id="SM01053">
    <property type="entry name" value="CaMBD"/>
    <property type="match status" value="1"/>
</dbReference>
<feature type="region of interest" description="Disordered" evidence="8">
    <location>
        <begin position="607"/>
        <end position="670"/>
    </location>
</feature>
<feature type="compositionally biased region" description="Polar residues" evidence="8">
    <location>
        <begin position="412"/>
        <end position="433"/>
    </location>
</feature>
<dbReference type="GO" id="GO:0005516">
    <property type="term" value="F:calmodulin binding"/>
    <property type="evidence" value="ECO:0007669"/>
    <property type="project" value="InterPro"/>
</dbReference>
<dbReference type="SUPFAM" id="SSF81327">
    <property type="entry name" value="Small-conductance potassium channel"/>
    <property type="match status" value="1"/>
</dbReference>
<evidence type="ECO:0000256" key="5">
    <source>
        <dbReference type="ARBA" id="ARBA00023065"/>
    </source>
</evidence>
<evidence type="ECO:0000256" key="6">
    <source>
        <dbReference type="ARBA" id="ARBA00023136"/>
    </source>
</evidence>
<evidence type="ECO:0000256" key="1">
    <source>
        <dbReference type="ARBA" id="ARBA00004141"/>
    </source>
</evidence>
<dbReference type="GO" id="GO:0016020">
    <property type="term" value="C:membrane"/>
    <property type="evidence" value="ECO:0007669"/>
    <property type="project" value="UniProtKB-SubCell"/>
</dbReference>
<comment type="caution">
    <text evidence="11">The sequence shown here is derived from an EMBL/GenBank/DDBJ whole genome shotgun (WGS) entry which is preliminary data.</text>
</comment>
<dbReference type="PANTHER" id="PTHR10153">
    <property type="entry name" value="SMALL CONDUCTANCE CALCIUM-ACTIVATED POTASSIUM CHANNEL"/>
    <property type="match status" value="1"/>
</dbReference>
<accession>A0A4E0RGB3</accession>
<evidence type="ECO:0000256" key="3">
    <source>
        <dbReference type="ARBA" id="ARBA00022692"/>
    </source>
</evidence>
<evidence type="ECO:0000256" key="9">
    <source>
        <dbReference type="SAM" id="Phobius"/>
    </source>
</evidence>
<feature type="region of interest" description="Disordered" evidence="8">
    <location>
        <begin position="412"/>
        <end position="441"/>
    </location>
</feature>
<dbReference type="EMBL" id="JXXN02000693">
    <property type="protein sequence ID" value="THD26576.1"/>
    <property type="molecule type" value="Genomic_DNA"/>
</dbReference>
<evidence type="ECO:0000256" key="2">
    <source>
        <dbReference type="ARBA" id="ARBA00022448"/>
    </source>
</evidence>
<feature type="transmembrane region" description="Helical" evidence="9">
    <location>
        <begin position="983"/>
        <end position="1001"/>
    </location>
</feature>
<name>A0A4E0RGB3_FASHE</name>
<keyword evidence="5" id="KW-0406">Ion transport</keyword>
<keyword evidence="3 9" id="KW-0812">Transmembrane</keyword>
<dbReference type="InterPro" id="IPR036122">
    <property type="entry name" value="CaM-bd_dom_sf"/>
</dbReference>
<dbReference type="SUPFAM" id="SSF81324">
    <property type="entry name" value="Voltage-gated potassium channels"/>
    <property type="match status" value="1"/>
</dbReference>
<evidence type="ECO:0000256" key="7">
    <source>
        <dbReference type="ARBA" id="ARBA00023303"/>
    </source>
</evidence>
<dbReference type="Pfam" id="PF07885">
    <property type="entry name" value="Ion_trans_2"/>
    <property type="match status" value="1"/>
</dbReference>
<keyword evidence="2" id="KW-0813">Transport</keyword>
<evidence type="ECO:0000313" key="12">
    <source>
        <dbReference type="Proteomes" id="UP000230066"/>
    </source>
</evidence>
<keyword evidence="12" id="KW-1185">Reference proteome</keyword>
<dbReference type="InterPro" id="IPR013099">
    <property type="entry name" value="K_chnl_dom"/>
</dbReference>
<feature type="compositionally biased region" description="Polar residues" evidence="8">
    <location>
        <begin position="334"/>
        <end position="346"/>
    </location>
</feature>
<evidence type="ECO:0000313" key="11">
    <source>
        <dbReference type="EMBL" id="THD26576.1"/>
    </source>
</evidence>
<dbReference type="Gene3D" id="1.10.287.70">
    <property type="match status" value="2"/>
</dbReference>
<keyword evidence="4 9" id="KW-1133">Transmembrane helix</keyword>
<comment type="subcellular location">
    <subcellularLocation>
        <location evidence="1">Membrane</location>
        <topology evidence="1">Multi-pass membrane protein</topology>
    </subcellularLocation>
</comment>
<dbReference type="Pfam" id="PF03530">
    <property type="entry name" value="SK_channel"/>
    <property type="match status" value="1"/>
</dbReference>
<feature type="region of interest" description="Disordered" evidence="8">
    <location>
        <begin position="213"/>
        <end position="235"/>
    </location>
</feature>
<feature type="region of interest" description="Disordered" evidence="8">
    <location>
        <begin position="313"/>
        <end position="349"/>
    </location>
</feature>
<dbReference type="Proteomes" id="UP000230066">
    <property type="component" value="Unassembled WGS sequence"/>
</dbReference>
<keyword evidence="6 9" id="KW-0472">Membrane</keyword>
<feature type="transmembrane region" description="Helical" evidence="9">
    <location>
        <begin position="742"/>
        <end position="762"/>
    </location>
</feature>
<dbReference type="Pfam" id="PF02888">
    <property type="entry name" value="CaMBD"/>
    <property type="match status" value="1"/>
</dbReference>
<dbReference type="AlphaFoldDB" id="A0A4E0RGB3"/>
<proteinExistence type="predicted"/>
<feature type="region of interest" description="Disordered" evidence="8">
    <location>
        <begin position="42"/>
        <end position="74"/>
    </location>
</feature>
<dbReference type="InterPro" id="IPR015449">
    <property type="entry name" value="K_chnl_Ca-activ_SK"/>
</dbReference>
<gene>
    <name evidence="11" type="ORF">D915_002572</name>
</gene>
<sequence length="1229" mass="137919">MNVIYLLNILITMSGLPKRKYQRLDSPPSMQMTELSEQVLQKETAGDNTNVDRIEGPQTAENTAEGNEEHELETAVTKKARQSIDQIFSGNSLFEQESESVEHIASQFQEIFHRMSSSQSESWFTASSLTDEVGGNTSDVLTQTESFGAVSQSNQQNRSSIILNKDPTDSLTTGISSTSFFQFGRPKPKHGHIGNEIEVPGPPGRSFVLKPHTRSSVRSSEHSTAKPQMESPDFTSIISASPTKMLRTKWKRLFNPRSPLPSSTSQMFHSKSHQIQRSLSHHSTIIEVSSEPLSYACMPRNVVLIKEKQNLASQLKRPSRSMYGDSGRTRTEDTQTCAEQKVPNQKQSDELGEYDGAHLSKCFPVDEVPTTPIESTKPNRSGTKISLLSSRSVVSVESRTEFHRYDGYKLAQKNQITHQKPSDTTDANSNQDPAWSMNDAEHFDAPSVPEEFKTSFEREQDDPENLLVREAHVGALALAWASGTRKTRHKIEHSHSERQSSSGSPPRITKSLGLNSQRRKYESEYLESPGDSMRILAKFHKENEKGQNVRSILKQHSEDDQPGEAHMIGSVVKGPTKTALMPLRIKTPKYIYHNTPTVKLEPIVKRKTSSLSVSPTKQESEDVQSSASDKKTQRSTTGIVQNKLFKKKRTGSKRALNVSHSDEEEGVDSESITIELGSDGLPVGQRAQIRRGGQDIPPLCSSGGPLGATQQPLLQKSQPRGIGWRLSQRKILNEQRRKIADYSFLLAVIGILLMVLELEFLMARLYTRDSLYSLLVKSLISTSTFILVTLIIFYHAVDIRLFSVNNCIEDWRIATNPRKMGFVVLEVLLCMIHPPPILSNYTWPGERSHLLFLSDHPTHPDVTFPPPRHTASGTKTDETSGKPSAHILDMYNSSTLYVTAPTAPWSVPQTTHGFEEHKSEFISLELSLSIPMFLRLYLIFRVLLLHSTFFTDAGSQSIGALNRVKINVRFVLKTLATAKPGTMLLIFILSMWVITSWIMRVCERQQNPEYERMFNTMWLIAVTFLSIGYGDMVPSTHCGRSVSVIAGVMGSACTALVVAVVARKLELSRAEKHVHNFMQDNKVYKQLRHSAANVLRETWLFYKHTRLVKRVNASRVRRHQRKFLQAISRLRKAKDNQRKLKEDANSMVDVVKLQTSIQESVTHIRSDQAIFLQRLLSVEKCISQLQMQISQLPDTLNLLLECGQSAQSEAGVDKVDEYSSAGVAFTLDG</sequence>
<reference evidence="11" key="1">
    <citation type="submission" date="2019-03" db="EMBL/GenBank/DDBJ databases">
        <title>Improved annotation for the trematode Fasciola hepatica.</title>
        <authorList>
            <person name="Choi Y.-J."/>
            <person name="Martin J."/>
            <person name="Mitreva M."/>
        </authorList>
    </citation>
    <scope>NUCLEOTIDE SEQUENCE [LARGE SCALE GENOMIC DNA]</scope>
</reference>